<organism evidence="1 3">
    <name type="scientific">Medicago truncatula</name>
    <name type="common">Barrel medic</name>
    <name type="synonym">Medicago tribuloides</name>
    <dbReference type="NCBI Taxonomy" id="3880"/>
    <lineage>
        <taxon>Eukaryota</taxon>
        <taxon>Viridiplantae</taxon>
        <taxon>Streptophyta</taxon>
        <taxon>Embryophyta</taxon>
        <taxon>Tracheophyta</taxon>
        <taxon>Spermatophyta</taxon>
        <taxon>Magnoliopsida</taxon>
        <taxon>eudicotyledons</taxon>
        <taxon>Gunneridae</taxon>
        <taxon>Pentapetalae</taxon>
        <taxon>rosids</taxon>
        <taxon>fabids</taxon>
        <taxon>Fabales</taxon>
        <taxon>Fabaceae</taxon>
        <taxon>Papilionoideae</taxon>
        <taxon>50 kb inversion clade</taxon>
        <taxon>NPAAA clade</taxon>
        <taxon>Hologalegina</taxon>
        <taxon>IRL clade</taxon>
        <taxon>Trifolieae</taxon>
        <taxon>Medicago</taxon>
    </lineage>
</organism>
<evidence type="ECO:0000313" key="1">
    <source>
        <dbReference type="EMBL" id="KEH40297.1"/>
    </source>
</evidence>
<dbReference type="EnsemblPlants" id="KEH40297">
    <property type="protein sequence ID" value="KEH40297"/>
    <property type="gene ID" value="MTR_1g026880"/>
</dbReference>
<reference evidence="2" key="3">
    <citation type="submission" date="2015-04" db="UniProtKB">
        <authorList>
            <consortium name="EnsemblPlants"/>
        </authorList>
    </citation>
    <scope>IDENTIFICATION</scope>
    <source>
        <strain evidence="2">cv. Jemalong A17</strain>
    </source>
</reference>
<dbReference type="EMBL" id="CM001217">
    <property type="protein sequence ID" value="KEH40297.1"/>
    <property type="molecule type" value="Genomic_DNA"/>
</dbReference>
<protein>
    <submittedName>
        <fullName evidence="1 2">Uncharacterized protein</fullName>
    </submittedName>
</protein>
<name>A0A072VET0_MEDTR</name>
<reference evidence="1 3" key="2">
    <citation type="journal article" date="2014" name="BMC Genomics">
        <title>An improved genome release (version Mt4.0) for the model legume Medicago truncatula.</title>
        <authorList>
            <person name="Tang H."/>
            <person name="Krishnakumar V."/>
            <person name="Bidwell S."/>
            <person name="Rosen B."/>
            <person name="Chan A."/>
            <person name="Zhou S."/>
            <person name="Gentzbittel L."/>
            <person name="Childs K.L."/>
            <person name="Yandell M."/>
            <person name="Gundlach H."/>
            <person name="Mayer K.F."/>
            <person name="Schwartz D.C."/>
            <person name="Town C.D."/>
        </authorList>
    </citation>
    <scope>GENOME REANNOTATION</scope>
    <source>
        <strain evidence="1">A17</strain>
        <strain evidence="2 3">cv. Jemalong A17</strain>
    </source>
</reference>
<evidence type="ECO:0000313" key="2">
    <source>
        <dbReference type="EnsemblPlants" id="KEH40297"/>
    </source>
</evidence>
<dbReference type="Proteomes" id="UP000002051">
    <property type="component" value="Unassembled WGS sequence"/>
</dbReference>
<dbReference type="AlphaFoldDB" id="A0A072VET0"/>
<evidence type="ECO:0000313" key="3">
    <source>
        <dbReference type="Proteomes" id="UP000002051"/>
    </source>
</evidence>
<reference evidence="1 3" key="1">
    <citation type="journal article" date="2011" name="Nature">
        <title>The Medicago genome provides insight into the evolution of rhizobial symbioses.</title>
        <authorList>
            <person name="Young N.D."/>
            <person name="Debelle F."/>
            <person name="Oldroyd G.E."/>
            <person name="Geurts R."/>
            <person name="Cannon S.B."/>
            <person name="Udvardi M.K."/>
            <person name="Benedito V.A."/>
            <person name="Mayer K.F."/>
            <person name="Gouzy J."/>
            <person name="Schoof H."/>
            <person name="Van de Peer Y."/>
            <person name="Proost S."/>
            <person name="Cook D.R."/>
            <person name="Meyers B.C."/>
            <person name="Spannagl M."/>
            <person name="Cheung F."/>
            <person name="De Mita S."/>
            <person name="Krishnakumar V."/>
            <person name="Gundlach H."/>
            <person name="Zhou S."/>
            <person name="Mudge J."/>
            <person name="Bharti A.K."/>
            <person name="Murray J.D."/>
            <person name="Naoumkina M.A."/>
            <person name="Rosen B."/>
            <person name="Silverstein K.A."/>
            <person name="Tang H."/>
            <person name="Rombauts S."/>
            <person name="Zhao P.X."/>
            <person name="Zhou P."/>
            <person name="Barbe V."/>
            <person name="Bardou P."/>
            <person name="Bechner M."/>
            <person name="Bellec A."/>
            <person name="Berger A."/>
            <person name="Berges H."/>
            <person name="Bidwell S."/>
            <person name="Bisseling T."/>
            <person name="Choisne N."/>
            <person name="Couloux A."/>
            <person name="Denny R."/>
            <person name="Deshpande S."/>
            <person name="Dai X."/>
            <person name="Doyle J.J."/>
            <person name="Dudez A.M."/>
            <person name="Farmer A.D."/>
            <person name="Fouteau S."/>
            <person name="Franken C."/>
            <person name="Gibelin C."/>
            <person name="Gish J."/>
            <person name="Goldstein S."/>
            <person name="Gonzalez A.J."/>
            <person name="Green P.J."/>
            <person name="Hallab A."/>
            <person name="Hartog M."/>
            <person name="Hua A."/>
            <person name="Humphray S.J."/>
            <person name="Jeong D.H."/>
            <person name="Jing Y."/>
            <person name="Jocker A."/>
            <person name="Kenton S.M."/>
            <person name="Kim D.J."/>
            <person name="Klee K."/>
            <person name="Lai H."/>
            <person name="Lang C."/>
            <person name="Lin S."/>
            <person name="Macmil S.L."/>
            <person name="Magdelenat G."/>
            <person name="Matthews L."/>
            <person name="McCorrison J."/>
            <person name="Monaghan E.L."/>
            <person name="Mun J.H."/>
            <person name="Najar F.Z."/>
            <person name="Nicholson C."/>
            <person name="Noirot C."/>
            <person name="O'Bleness M."/>
            <person name="Paule C.R."/>
            <person name="Poulain J."/>
            <person name="Prion F."/>
            <person name="Qin B."/>
            <person name="Qu C."/>
            <person name="Retzel E.F."/>
            <person name="Riddle C."/>
            <person name="Sallet E."/>
            <person name="Samain S."/>
            <person name="Samson N."/>
            <person name="Sanders I."/>
            <person name="Saurat O."/>
            <person name="Scarpelli C."/>
            <person name="Schiex T."/>
            <person name="Segurens B."/>
            <person name="Severin A.J."/>
            <person name="Sherrier D.J."/>
            <person name="Shi R."/>
            <person name="Sims S."/>
            <person name="Singer S.R."/>
            <person name="Sinharoy S."/>
            <person name="Sterck L."/>
            <person name="Viollet A."/>
            <person name="Wang B.B."/>
            <person name="Wang K."/>
            <person name="Wang M."/>
            <person name="Wang X."/>
            <person name="Warfsmann J."/>
            <person name="Weissenbach J."/>
            <person name="White D.D."/>
            <person name="White J.D."/>
            <person name="Wiley G.B."/>
            <person name="Wincker P."/>
            <person name="Xing Y."/>
            <person name="Yang L."/>
            <person name="Yao Z."/>
            <person name="Ying F."/>
            <person name="Zhai J."/>
            <person name="Zhou L."/>
            <person name="Zuber A."/>
            <person name="Denarie J."/>
            <person name="Dixon R.A."/>
            <person name="May G.D."/>
            <person name="Schwartz D.C."/>
            <person name="Rogers J."/>
            <person name="Quetier F."/>
            <person name="Town C.D."/>
            <person name="Roe B.A."/>
        </authorList>
    </citation>
    <scope>NUCLEOTIDE SEQUENCE [LARGE SCALE GENOMIC DNA]</scope>
    <source>
        <strain evidence="1">A17</strain>
        <strain evidence="2 3">cv. Jemalong A17</strain>
    </source>
</reference>
<accession>A0A072VET0</accession>
<sequence length="69" mass="8247">MKTHRTEFDETKDKEINNSHIFRSKNKEIFDFQTKKCNSVVRRIETEEEEEERETLEVVVKVGGVFVQT</sequence>
<gene>
    <name evidence="1" type="ordered locus">MTR_1g026880</name>
</gene>
<keyword evidence="3" id="KW-1185">Reference proteome</keyword>
<proteinExistence type="predicted"/>
<dbReference type="HOGENOM" id="CLU_2779589_0_0_1"/>